<reference evidence="2" key="2">
    <citation type="submission" date="2021-09" db="EMBL/GenBank/DDBJ databases">
        <authorList>
            <person name="Gilroy R."/>
        </authorList>
    </citation>
    <scope>NUCLEOTIDE SEQUENCE</scope>
    <source>
        <strain evidence="2">1277</strain>
    </source>
</reference>
<dbReference type="AlphaFoldDB" id="A0A921SZ65"/>
<reference evidence="2" key="1">
    <citation type="journal article" date="2021" name="PeerJ">
        <title>Extensive microbial diversity within the chicken gut microbiome revealed by metagenomics and culture.</title>
        <authorList>
            <person name="Gilroy R."/>
            <person name="Ravi A."/>
            <person name="Getino M."/>
            <person name="Pursley I."/>
            <person name="Horton D.L."/>
            <person name="Alikhan N.F."/>
            <person name="Baker D."/>
            <person name="Gharbi K."/>
            <person name="Hall N."/>
            <person name="Watson M."/>
            <person name="Adriaenssens E.M."/>
            <person name="Foster-Nyarko E."/>
            <person name="Jarju S."/>
            <person name="Secka A."/>
            <person name="Antonio M."/>
            <person name="Oren A."/>
            <person name="Chaudhuri R.R."/>
            <person name="La Ragione R."/>
            <person name="Hildebrand F."/>
            <person name="Pallen M.J."/>
        </authorList>
    </citation>
    <scope>NUCLEOTIDE SEQUENCE</scope>
    <source>
        <strain evidence="2">1277</strain>
    </source>
</reference>
<dbReference type="Proteomes" id="UP000776700">
    <property type="component" value="Unassembled WGS sequence"/>
</dbReference>
<protein>
    <submittedName>
        <fullName evidence="2">Uncharacterized protein</fullName>
    </submittedName>
</protein>
<sequence>NNGQALTPGIGFMDNVGKLNSTSVIATGQVQGQIDLPTIDPNGELIQEMASVSYDAQQAVNGIVSTINNNIKKLAARFGGYEEVNPAYTMGTMPDKTQGTYVYTNLVNKRNQFNSDYYASISNPGMIDKNLANDYLKDATYSMGQLSGIYGFLNDFAFGETSYSFRYENAGQMTSFSRHFWDAQVGGIGGGFMEIARRFFASEDKSRINYNPLRNTMPEWLPERFLTGDAYASLPKGEMRMPGKGYESIHDLHPDQFGEYGAFDRMKILGDIAPTSEEYKLWRNIARNTITDPNLIKQMDEVEERATKMSGKHEFYDYRYYNNNTIQKEGIVKSFDGNIVTLVSGEQLRLGGITLNEEADLSMFLQSGQKIHYRTSKDAIKRLEDGIATNAVIYKKEGGFGTNINKELVSAGMAERDKTDRTAIGYLANSSAMQQTLGAAQELIGHTNIPFLHNKYMKIETARESFVNEHIYGTSFATWDNPIKGFVNPALNQTFGQSFGRHLAAVGSSALYFSLKHVDGLNPVMRYGAGALMAGLNPTALLGMGVEFGAQLGLKAIGGGSNMLNIERGAAIGSVVGTVGWGLANAENPFKAAASFAVAGESLSRYLKMSDTFENWGHGKGALVGAGIGLAISAIKNPKFSKDMFRSKWIPEETEKKWELDEYFDRLEYIKYKGLYEQAAARAFLFEGNINLDKIFKKIDKNKEKIAKLTRKAEKLSNKHTAGGYKYEQEMNEINSKIEALQNQQTAFRGGKYTKAAVSYRKAMESTIYGLSESATPDEILASVPVQYRDHYMAFMNERSEKERKKILKQLPEYLRKPLQVAWGEKPDKLDSNLKFFKTHAMPGMAWRGWKPNVNLKHVKMKTIQNEGMLLSDFGYYESEKSKMEYHMAPGIENFDKGQGAISYISNMTGTLSGLGMSVQNISVEPTSAPGLWIAADIKQTANDVGKIGSYAVNSGIQSLTSLLF</sequence>
<feature type="non-terminal residue" evidence="2">
    <location>
        <position position="1"/>
    </location>
</feature>
<comment type="caution">
    <text evidence="2">The sequence shown here is derived from an EMBL/GenBank/DDBJ whole genome shotgun (WGS) entry which is preliminary data.</text>
</comment>
<organism evidence="2 3">
    <name type="scientific">Romboutsia timonensis</name>
    <dbReference type="NCBI Taxonomy" id="1776391"/>
    <lineage>
        <taxon>Bacteria</taxon>
        <taxon>Bacillati</taxon>
        <taxon>Bacillota</taxon>
        <taxon>Clostridia</taxon>
        <taxon>Peptostreptococcales</taxon>
        <taxon>Peptostreptococcaceae</taxon>
        <taxon>Romboutsia</taxon>
    </lineage>
</organism>
<evidence type="ECO:0000313" key="3">
    <source>
        <dbReference type="Proteomes" id="UP000776700"/>
    </source>
</evidence>
<accession>A0A921SZ65</accession>
<evidence type="ECO:0000256" key="1">
    <source>
        <dbReference type="SAM" id="Coils"/>
    </source>
</evidence>
<evidence type="ECO:0000313" key="2">
    <source>
        <dbReference type="EMBL" id="HJG96384.1"/>
    </source>
</evidence>
<name>A0A921SZ65_9FIRM</name>
<dbReference type="EMBL" id="DYUB01000155">
    <property type="protein sequence ID" value="HJG96384.1"/>
    <property type="molecule type" value="Genomic_DNA"/>
</dbReference>
<gene>
    <name evidence="2" type="ORF">K8V90_04690</name>
</gene>
<feature type="coiled-coil region" evidence="1">
    <location>
        <begin position="692"/>
        <end position="744"/>
    </location>
</feature>
<keyword evidence="1" id="KW-0175">Coiled coil</keyword>
<proteinExistence type="predicted"/>